<sequence length="104" mass="11401">MTVILAAALMELENALSVGKSMSQHAITHVFLFWKMSLCLPRPHTPSQDASHCIPGRFILCYGNLDNKISSEIRSFSAIGNAGKCFSCIPTCTTRPAEMKNENV</sequence>
<accession>A0A0D7BCH6</accession>
<keyword evidence="2" id="KW-1185">Reference proteome</keyword>
<dbReference type="AlphaFoldDB" id="A0A0D7BCH6"/>
<dbReference type="Proteomes" id="UP000054007">
    <property type="component" value="Unassembled WGS sequence"/>
</dbReference>
<organism evidence="1 2">
    <name type="scientific">Cylindrobasidium torrendii FP15055 ss-10</name>
    <dbReference type="NCBI Taxonomy" id="1314674"/>
    <lineage>
        <taxon>Eukaryota</taxon>
        <taxon>Fungi</taxon>
        <taxon>Dikarya</taxon>
        <taxon>Basidiomycota</taxon>
        <taxon>Agaricomycotina</taxon>
        <taxon>Agaricomycetes</taxon>
        <taxon>Agaricomycetidae</taxon>
        <taxon>Agaricales</taxon>
        <taxon>Marasmiineae</taxon>
        <taxon>Physalacriaceae</taxon>
        <taxon>Cylindrobasidium</taxon>
    </lineage>
</organism>
<gene>
    <name evidence="1" type="ORF">CYLTODRAFT_266214</name>
</gene>
<name>A0A0D7BCH6_9AGAR</name>
<protein>
    <submittedName>
        <fullName evidence="1">Uncharacterized protein</fullName>
    </submittedName>
</protein>
<proteinExistence type="predicted"/>
<evidence type="ECO:0000313" key="2">
    <source>
        <dbReference type="Proteomes" id="UP000054007"/>
    </source>
</evidence>
<evidence type="ECO:0000313" key="1">
    <source>
        <dbReference type="EMBL" id="KIY68222.1"/>
    </source>
</evidence>
<dbReference type="EMBL" id="KN880507">
    <property type="protein sequence ID" value="KIY68222.1"/>
    <property type="molecule type" value="Genomic_DNA"/>
</dbReference>
<reference evidence="1 2" key="1">
    <citation type="journal article" date="2015" name="Fungal Genet. Biol.">
        <title>Evolution of novel wood decay mechanisms in Agaricales revealed by the genome sequences of Fistulina hepatica and Cylindrobasidium torrendii.</title>
        <authorList>
            <person name="Floudas D."/>
            <person name="Held B.W."/>
            <person name="Riley R."/>
            <person name="Nagy L.G."/>
            <person name="Koehler G."/>
            <person name="Ransdell A.S."/>
            <person name="Younus H."/>
            <person name="Chow J."/>
            <person name="Chiniquy J."/>
            <person name="Lipzen A."/>
            <person name="Tritt A."/>
            <person name="Sun H."/>
            <person name="Haridas S."/>
            <person name="LaButti K."/>
            <person name="Ohm R.A."/>
            <person name="Kues U."/>
            <person name="Blanchette R.A."/>
            <person name="Grigoriev I.V."/>
            <person name="Minto R.E."/>
            <person name="Hibbett D.S."/>
        </authorList>
    </citation>
    <scope>NUCLEOTIDE SEQUENCE [LARGE SCALE GENOMIC DNA]</scope>
    <source>
        <strain evidence="1 2">FP15055 ss-10</strain>
    </source>
</reference>